<protein>
    <submittedName>
        <fullName evidence="1">Uncharacterized protein</fullName>
    </submittedName>
</protein>
<sequence length="67" mass="7548">MIDYKIIFSVPQTFEGFNEFATAQGNVDSIVITTKDGQTVVLNDVESFEIVEAVKIDVHEEQDEKLI</sequence>
<proteinExistence type="predicted"/>
<dbReference type="RefSeq" id="WP_012293622.1">
    <property type="nucleotide sequence ID" value="NZ_JANTOO010000009.1"/>
</dbReference>
<evidence type="ECO:0000313" key="2">
    <source>
        <dbReference type="Proteomes" id="UP001525021"/>
    </source>
</evidence>
<dbReference type="Proteomes" id="UP001525021">
    <property type="component" value="Unassembled WGS sequence"/>
</dbReference>
<keyword evidence="2" id="KW-1185">Reference proteome</keyword>
<accession>A0ABT2DLU8</accession>
<comment type="caution">
    <text evidence="1">The sequence shown here is derived from an EMBL/GenBank/DDBJ whole genome shotgun (WGS) entry which is preliminary data.</text>
</comment>
<gene>
    <name evidence="1" type="ORF">NXZ79_06865</name>
</gene>
<dbReference type="EMBL" id="JANTOO010000009">
    <property type="protein sequence ID" value="MCS1395764.1"/>
    <property type="molecule type" value="Genomic_DNA"/>
</dbReference>
<evidence type="ECO:0000313" key="1">
    <source>
        <dbReference type="EMBL" id="MCS1395764.1"/>
    </source>
</evidence>
<reference evidence="1 2" key="1">
    <citation type="submission" date="2022-08" db="EMBL/GenBank/DDBJ databases">
        <title>Lysinibacillus sequencing.</title>
        <authorList>
            <person name="Dunlap C."/>
        </authorList>
    </citation>
    <scope>NUCLEOTIDE SEQUENCE [LARGE SCALE GENOMIC DNA]</scope>
    <source>
        <strain evidence="1 2">PB211</strain>
    </source>
</reference>
<name>A0ABT2DLU8_9BACI</name>
<organism evidence="1 2">
    <name type="scientific">Lysinibacillus pinottii</name>
    <dbReference type="NCBI Taxonomy" id="2973932"/>
    <lineage>
        <taxon>Bacteria</taxon>
        <taxon>Bacillati</taxon>
        <taxon>Bacillota</taxon>
        <taxon>Bacilli</taxon>
        <taxon>Bacillales</taxon>
        <taxon>Bacillaceae</taxon>
        <taxon>Lysinibacillus</taxon>
    </lineage>
</organism>